<proteinExistence type="predicted"/>
<gene>
    <name evidence="1" type="ORF">VFH_I274880</name>
</gene>
<reference evidence="1 2" key="1">
    <citation type="submission" date="2023-01" db="EMBL/GenBank/DDBJ databases">
        <authorList>
            <person name="Kreplak J."/>
        </authorList>
    </citation>
    <scope>NUCLEOTIDE SEQUENCE [LARGE SCALE GENOMIC DNA]</scope>
</reference>
<sequence length="110" mass="12930">MESVAYREEEQHTILPSLPLRLLPFQAVSDILPDTFEVTADLTFRPQPGQIMNYVVKYLMNKEMSLSKGEVGRISPQRNPHRNWKQRCKLAIHTSLELRKKVKIRREVEE</sequence>
<protein>
    <submittedName>
        <fullName evidence="1">Uncharacterized protein</fullName>
    </submittedName>
</protein>
<dbReference type="Proteomes" id="UP001157006">
    <property type="component" value="Chromosome 1L"/>
</dbReference>
<dbReference type="AlphaFoldDB" id="A0AAV0YQB3"/>
<name>A0AAV0YQB3_VICFA</name>
<evidence type="ECO:0000313" key="1">
    <source>
        <dbReference type="EMBL" id="CAI8586893.1"/>
    </source>
</evidence>
<keyword evidence="2" id="KW-1185">Reference proteome</keyword>
<evidence type="ECO:0000313" key="2">
    <source>
        <dbReference type="Proteomes" id="UP001157006"/>
    </source>
</evidence>
<accession>A0AAV0YQB3</accession>
<organism evidence="1 2">
    <name type="scientific">Vicia faba</name>
    <name type="common">Broad bean</name>
    <name type="synonym">Faba vulgaris</name>
    <dbReference type="NCBI Taxonomy" id="3906"/>
    <lineage>
        <taxon>Eukaryota</taxon>
        <taxon>Viridiplantae</taxon>
        <taxon>Streptophyta</taxon>
        <taxon>Embryophyta</taxon>
        <taxon>Tracheophyta</taxon>
        <taxon>Spermatophyta</taxon>
        <taxon>Magnoliopsida</taxon>
        <taxon>eudicotyledons</taxon>
        <taxon>Gunneridae</taxon>
        <taxon>Pentapetalae</taxon>
        <taxon>rosids</taxon>
        <taxon>fabids</taxon>
        <taxon>Fabales</taxon>
        <taxon>Fabaceae</taxon>
        <taxon>Papilionoideae</taxon>
        <taxon>50 kb inversion clade</taxon>
        <taxon>NPAAA clade</taxon>
        <taxon>Hologalegina</taxon>
        <taxon>IRL clade</taxon>
        <taxon>Fabeae</taxon>
        <taxon>Vicia</taxon>
    </lineage>
</organism>
<dbReference type="EMBL" id="OX451736">
    <property type="protein sequence ID" value="CAI8586893.1"/>
    <property type="molecule type" value="Genomic_DNA"/>
</dbReference>